<feature type="compositionally biased region" description="Acidic residues" evidence="6">
    <location>
        <begin position="258"/>
        <end position="268"/>
    </location>
</feature>
<feature type="compositionally biased region" description="Basic residues" evidence="6">
    <location>
        <begin position="131"/>
        <end position="140"/>
    </location>
</feature>
<proteinExistence type="predicted"/>
<accession>A0A4Y7J420</accession>
<dbReference type="OrthoDB" id="1871608at2759"/>
<dbReference type="GO" id="GO:0005634">
    <property type="term" value="C:nucleus"/>
    <property type="evidence" value="ECO:0007669"/>
    <property type="project" value="UniProtKB-SubCell"/>
</dbReference>
<dbReference type="Gramene" id="RZC55883">
    <property type="protein sequence ID" value="RZC55883"/>
    <property type="gene ID" value="C5167_014738"/>
</dbReference>
<feature type="domain" description="OVATE" evidence="7">
    <location>
        <begin position="193"/>
        <end position="253"/>
    </location>
</feature>
<keyword evidence="2" id="KW-0678">Repressor</keyword>
<feature type="region of interest" description="Disordered" evidence="6">
    <location>
        <begin position="258"/>
        <end position="283"/>
    </location>
</feature>
<sequence length="283" mass="32336">MRLFMKPSCGCSLKSKLAKRPSSVSCCSIKSKLITRHSFSCGTHSLKTTPTFKKQSSGKKLFKRFRIKKRLSVRRPRFGRNRPRVSNRRNPIRKFFALFRRKNRPPVPATVRKRTNGKKFRLLSVVLCRRRKSSPTHHHQTTSEEESDEVGELRSGTCGTGENDRTLFPSPLTPAYVRHSGVNKRDVMGSGSSSSDVDGACRSFESHLVEMIIEEGKMCDLIDVEELLYCWNNLENPVFIGLVSRFYGELCKDLFSNDDQDEEEEDQEQNTSTIPDFNSSCNQ</sequence>
<dbReference type="InterPro" id="IPR044686">
    <property type="entry name" value="OFP17"/>
</dbReference>
<evidence type="ECO:0000256" key="2">
    <source>
        <dbReference type="ARBA" id="ARBA00022491"/>
    </source>
</evidence>
<keyword evidence="9" id="KW-1185">Reference proteome</keyword>
<evidence type="ECO:0000256" key="6">
    <source>
        <dbReference type="SAM" id="MobiDB-lite"/>
    </source>
</evidence>
<gene>
    <name evidence="8" type="ORF">C5167_014738</name>
</gene>
<evidence type="ECO:0000313" key="8">
    <source>
        <dbReference type="EMBL" id="RZC55883.1"/>
    </source>
</evidence>
<name>A0A4Y7J420_PAPSO</name>
<dbReference type="InterPro" id="IPR006458">
    <property type="entry name" value="Ovate_C"/>
</dbReference>
<reference evidence="8 9" key="1">
    <citation type="journal article" date="2018" name="Science">
        <title>The opium poppy genome and morphinan production.</title>
        <authorList>
            <person name="Guo L."/>
            <person name="Winzer T."/>
            <person name="Yang X."/>
            <person name="Li Y."/>
            <person name="Ning Z."/>
            <person name="He Z."/>
            <person name="Teodor R."/>
            <person name="Lu Y."/>
            <person name="Bowser T.A."/>
            <person name="Graham I.A."/>
            <person name="Ye K."/>
        </authorList>
    </citation>
    <scope>NUCLEOTIDE SEQUENCE [LARGE SCALE GENOMIC DNA]</scope>
    <source>
        <strain evidence="9">cv. HN1</strain>
        <tissue evidence="8">Leaves</tissue>
    </source>
</reference>
<dbReference type="PANTHER" id="PTHR34042:SF1">
    <property type="entry name" value="TRANSCRIPTION REPRESSOR OFP17"/>
    <property type="match status" value="1"/>
</dbReference>
<feature type="compositionally biased region" description="Polar residues" evidence="6">
    <location>
        <begin position="270"/>
        <end position="283"/>
    </location>
</feature>
<dbReference type="AlphaFoldDB" id="A0A4Y7J420"/>
<dbReference type="Proteomes" id="UP000316621">
    <property type="component" value="Chromosome 3"/>
</dbReference>
<keyword evidence="4" id="KW-0804">Transcription</keyword>
<evidence type="ECO:0000256" key="1">
    <source>
        <dbReference type="ARBA" id="ARBA00004123"/>
    </source>
</evidence>
<evidence type="ECO:0000256" key="3">
    <source>
        <dbReference type="ARBA" id="ARBA00023015"/>
    </source>
</evidence>
<feature type="region of interest" description="Disordered" evidence="6">
    <location>
        <begin position="131"/>
        <end position="173"/>
    </location>
</feature>
<evidence type="ECO:0000256" key="4">
    <source>
        <dbReference type="ARBA" id="ARBA00023163"/>
    </source>
</evidence>
<dbReference type="STRING" id="3469.A0A4Y7J420"/>
<keyword evidence="5" id="KW-0539">Nucleus</keyword>
<evidence type="ECO:0000313" key="9">
    <source>
        <dbReference type="Proteomes" id="UP000316621"/>
    </source>
</evidence>
<dbReference type="OMA" id="MIIDEGK"/>
<evidence type="ECO:0000259" key="7">
    <source>
        <dbReference type="PROSITE" id="PS51754"/>
    </source>
</evidence>
<evidence type="ECO:0000256" key="5">
    <source>
        <dbReference type="ARBA" id="ARBA00023242"/>
    </source>
</evidence>
<dbReference type="PANTHER" id="PTHR34042">
    <property type="entry name" value="TRANSCRIPTION REPRESSOR OFP17"/>
    <property type="match status" value="1"/>
</dbReference>
<keyword evidence="3" id="KW-0805">Transcription regulation</keyword>
<dbReference type="GO" id="GO:0045892">
    <property type="term" value="P:negative regulation of DNA-templated transcription"/>
    <property type="evidence" value="ECO:0007669"/>
    <property type="project" value="InterPro"/>
</dbReference>
<dbReference type="EMBL" id="CM010717">
    <property type="protein sequence ID" value="RZC55883.1"/>
    <property type="molecule type" value="Genomic_DNA"/>
</dbReference>
<dbReference type="PROSITE" id="PS51754">
    <property type="entry name" value="OVATE"/>
    <property type="match status" value="1"/>
</dbReference>
<organism evidence="8 9">
    <name type="scientific">Papaver somniferum</name>
    <name type="common">Opium poppy</name>
    <dbReference type="NCBI Taxonomy" id="3469"/>
    <lineage>
        <taxon>Eukaryota</taxon>
        <taxon>Viridiplantae</taxon>
        <taxon>Streptophyta</taxon>
        <taxon>Embryophyta</taxon>
        <taxon>Tracheophyta</taxon>
        <taxon>Spermatophyta</taxon>
        <taxon>Magnoliopsida</taxon>
        <taxon>Ranunculales</taxon>
        <taxon>Papaveraceae</taxon>
        <taxon>Papaveroideae</taxon>
        <taxon>Papaver</taxon>
    </lineage>
</organism>
<comment type="subcellular location">
    <subcellularLocation>
        <location evidence="1">Nucleus</location>
    </subcellularLocation>
</comment>
<protein>
    <recommendedName>
        <fullName evidence="7">OVATE domain-containing protein</fullName>
    </recommendedName>
</protein>